<accession>A0A835LC75</accession>
<dbReference type="AlphaFoldDB" id="A0A835LC75"/>
<dbReference type="Gene3D" id="3.20.20.70">
    <property type="entry name" value="Aldolase class I"/>
    <property type="match status" value="1"/>
</dbReference>
<keyword evidence="2" id="KW-1185">Reference proteome</keyword>
<comment type="caution">
    <text evidence="1">The sequence shown here is derived from an EMBL/GenBank/DDBJ whole genome shotgun (WGS) entry which is preliminary data.</text>
</comment>
<evidence type="ECO:0000313" key="2">
    <source>
        <dbReference type="Proteomes" id="UP000631114"/>
    </source>
</evidence>
<gene>
    <name evidence="1" type="ORF">IFM89_019170</name>
</gene>
<name>A0A835LC75_9MAGN</name>
<dbReference type="EMBL" id="JADFTS010000009">
    <property type="protein sequence ID" value="KAF9589120.1"/>
    <property type="molecule type" value="Genomic_DNA"/>
</dbReference>
<organism evidence="1 2">
    <name type="scientific">Coptis chinensis</name>
    <dbReference type="NCBI Taxonomy" id="261450"/>
    <lineage>
        <taxon>Eukaryota</taxon>
        <taxon>Viridiplantae</taxon>
        <taxon>Streptophyta</taxon>
        <taxon>Embryophyta</taxon>
        <taxon>Tracheophyta</taxon>
        <taxon>Spermatophyta</taxon>
        <taxon>Magnoliopsida</taxon>
        <taxon>Ranunculales</taxon>
        <taxon>Ranunculaceae</taxon>
        <taxon>Coptidoideae</taxon>
        <taxon>Coptis</taxon>
    </lineage>
</organism>
<reference evidence="1 2" key="1">
    <citation type="submission" date="2020-10" db="EMBL/GenBank/DDBJ databases">
        <title>The Coptis chinensis genome and diversification of protoberbering-type alkaloids.</title>
        <authorList>
            <person name="Wang B."/>
            <person name="Shu S."/>
            <person name="Song C."/>
            <person name="Liu Y."/>
        </authorList>
    </citation>
    <scope>NUCLEOTIDE SEQUENCE [LARGE SCALE GENOMIC DNA]</scope>
    <source>
        <strain evidence="1">HL-2020</strain>
        <tissue evidence="1">Leaf</tissue>
    </source>
</reference>
<dbReference type="OrthoDB" id="5795902at2759"/>
<proteinExistence type="predicted"/>
<feature type="non-terminal residue" evidence="1">
    <location>
        <position position="118"/>
    </location>
</feature>
<evidence type="ECO:0000313" key="1">
    <source>
        <dbReference type="EMBL" id="KAF9589120.1"/>
    </source>
</evidence>
<sequence length="118" mass="13321">GGGVVGYMESGRQWRAKDIGLTDRKCAWMPHGFMSMDTKLGAGKAFLRSLCHQNAEWGVDFGLHAHYISLWLLESYEIMYIDLWARDFSAPNMIGTEGLKGNSWPDLDMLPLGWLIDP</sequence>
<dbReference type="Proteomes" id="UP000631114">
    <property type="component" value="Unassembled WGS sequence"/>
</dbReference>
<dbReference type="InterPro" id="IPR013785">
    <property type="entry name" value="Aldolase_TIM"/>
</dbReference>
<protein>
    <submittedName>
        <fullName evidence="1">Uncharacterized protein</fullName>
    </submittedName>
</protein>